<dbReference type="EMBL" id="LT670849">
    <property type="protein sequence ID" value="SHN66556.1"/>
    <property type="molecule type" value="Genomic_DNA"/>
</dbReference>
<gene>
    <name evidence="1" type="ORF">SAMN05444170_0986</name>
</gene>
<accession>A0A1M7T756</accession>
<dbReference type="AlphaFoldDB" id="A0A1M7T756"/>
<evidence type="ECO:0000313" key="2">
    <source>
        <dbReference type="Proteomes" id="UP000184096"/>
    </source>
</evidence>
<organism evidence="1 2">
    <name type="scientific">Bradyrhizobium erythrophlei</name>
    <dbReference type="NCBI Taxonomy" id="1437360"/>
    <lineage>
        <taxon>Bacteria</taxon>
        <taxon>Pseudomonadati</taxon>
        <taxon>Pseudomonadota</taxon>
        <taxon>Alphaproteobacteria</taxon>
        <taxon>Hyphomicrobiales</taxon>
        <taxon>Nitrobacteraceae</taxon>
        <taxon>Bradyrhizobium</taxon>
    </lineage>
</organism>
<sequence>MRAMRARGERLDSEVPFDSHKPDCSTFNFASLMVRQSVDLHSSGSLSGT</sequence>
<name>A0A1M7T756_9BRAD</name>
<reference evidence="2" key="1">
    <citation type="submission" date="2016-11" db="EMBL/GenBank/DDBJ databases">
        <authorList>
            <person name="Varghese N."/>
            <person name="Submissions S."/>
        </authorList>
    </citation>
    <scope>NUCLEOTIDE SEQUENCE [LARGE SCALE GENOMIC DNA]</scope>
    <source>
        <strain evidence="2">GAS401</strain>
    </source>
</reference>
<evidence type="ECO:0000313" key="1">
    <source>
        <dbReference type="EMBL" id="SHN66556.1"/>
    </source>
</evidence>
<proteinExistence type="predicted"/>
<dbReference type="Proteomes" id="UP000184096">
    <property type="component" value="Chromosome I"/>
</dbReference>
<keyword evidence="2" id="KW-1185">Reference proteome</keyword>
<protein>
    <submittedName>
        <fullName evidence="1">Uncharacterized protein</fullName>
    </submittedName>
</protein>